<dbReference type="OrthoDB" id="8909501at2"/>
<gene>
    <name evidence="1" type="ORF">E8K88_06750</name>
</gene>
<dbReference type="RefSeq" id="WP_136405895.1">
    <property type="nucleotide sequence ID" value="NZ_JARXRQ010000002.1"/>
</dbReference>
<evidence type="ECO:0008006" key="3">
    <source>
        <dbReference type="Google" id="ProtNLM"/>
    </source>
</evidence>
<protein>
    <recommendedName>
        <fullName evidence="3">Roadblock/LC7 domain-containing protein</fullName>
    </recommendedName>
</protein>
<name>A0A4S5BP41_9BURK</name>
<keyword evidence="2" id="KW-1185">Reference proteome</keyword>
<dbReference type="SUPFAM" id="SSF103196">
    <property type="entry name" value="Roadblock/LC7 domain"/>
    <property type="match status" value="1"/>
</dbReference>
<dbReference type="Proteomes" id="UP000306236">
    <property type="component" value="Unassembled WGS sequence"/>
</dbReference>
<comment type="caution">
    <text evidence="1">The sequence shown here is derived from an EMBL/GenBank/DDBJ whole genome shotgun (WGS) entry which is preliminary data.</text>
</comment>
<organism evidence="1 2">
    <name type="scientific">Lampropedia aestuarii</name>
    <dbReference type="NCBI Taxonomy" id="2562762"/>
    <lineage>
        <taxon>Bacteria</taxon>
        <taxon>Pseudomonadati</taxon>
        <taxon>Pseudomonadota</taxon>
        <taxon>Betaproteobacteria</taxon>
        <taxon>Burkholderiales</taxon>
        <taxon>Comamonadaceae</taxon>
        <taxon>Lampropedia</taxon>
    </lineage>
</organism>
<reference evidence="1 2" key="1">
    <citation type="submission" date="2019-04" db="EMBL/GenBank/DDBJ databases">
        <title>Lampropedia sp YIM MLB12 draf genome.</title>
        <authorList>
            <person name="Wang Y.-X."/>
        </authorList>
    </citation>
    <scope>NUCLEOTIDE SEQUENCE [LARGE SCALE GENOMIC DNA]</scope>
    <source>
        <strain evidence="1 2">YIM MLB12</strain>
    </source>
</reference>
<proteinExistence type="predicted"/>
<dbReference type="EMBL" id="SSWX01000007">
    <property type="protein sequence ID" value="THJ34220.1"/>
    <property type="molecule type" value="Genomic_DNA"/>
</dbReference>
<dbReference type="AlphaFoldDB" id="A0A4S5BP41"/>
<evidence type="ECO:0000313" key="1">
    <source>
        <dbReference type="EMBL" id="THJ34220.1"/>
    </source>
</evidence>
<evidence type="ECO:0000313" key="2">
    <source>
        <dbReference type="Proteomes" id="UP000306236"/>
    </source>
</evidence>
<accession>A0A4S5BP41</accession>
<sequence>MSDATALRQALDQLALDFPDLKGCVLVEISTGMVWHASGGNDNIAILSEAASDYWRLCARLEQPFAELGALQACVFLHKHGRITMLQCGHDMFLLSLSIHLAPVDWAAWQRRTQAIAQMVNEL</sequence>